<name>A0ACA9QSV4_9GLOM</name>
<proteinExistence type="predicted"/>
<dbReference type="EMBL" id="CAJVQC010037279">
    <property type="protein sequence ID" value="CAG8763438.1"/>
    <property type="molecule type" value="Genomic_DNA"/>
</dbReference>
<sequence length="72" mass="7981">MTPTIAPESHDGFSDDSNKAPESHDGFSMTSTKASELPKDLSNDSNDAPDSTKITRQLQRQLKRTHQNYTTT</sequence>
<evidence type="ECO:0000313" key="1">
    <source>
        <dbReference type="EMBL" id="CAG8763438.1"/>
    </source>
</evidence>
<organism evidence="1 2">
    <name type="scientific">Racocetra persica</name>
    <dbReference type="NCBI Taxonomy" id="160502"/>
    <lineage>
        <taxon>Eukaryota</taxon>
        <taxon>Fungi</taxon>
        <taxon>Fungi incertae sedis</taxon>
        <taxon>Mucoromycota</taxon>
        <taxon>Glomeromycotina</taxon>
        <taxon>Glomeromycetes</taxon>
        <taxon>Diversisporales</taxon>
        <taxon>Gigasporaceae</taxon>
        <taxon>Racocetra</taxon>
    </lineage>
</organism>
<comment type="caution">
    <text evidence="1">The sequence shown here is derived from an EMBL/GenBank/DDBJ whole genome shotgun (WGS) entry which is preliminary data.</text>
</comment>
<dbReference type="Proteomes" id="UP000789920">
    <property type="component" value="Unassembled WGS sequence"/>
</dbReference>
<keyword evidence="2" id="KW-1185">Reference proteome</keyword>
<evidence type="ECO:0000313" key="2">
    <source>
        <dbReference type="Proteomes" id="UP000789920"/>
    </source>
</evidence>
<reference evidence="1" key="1">
    <citation type="submission" date="2021-06" db="EMBL/GenBank/DDBJ databases">
        <authorList>
            <person name="Kallberg Y."/>
            <person name="Tangrot J."/>
            <person name="Rosling A."/>
        </authorList>
    </citation>
    <scope>NUCLEOTIDE SEQUENCE</scope>
    <source>
        <strain evidence="1">MA461A</strain>
    </source>
</reference>
<protein>
    <submittedName>
        <fullName evidence="1">18506_t:CDS:1</fullName>
    </submittedName>
</protein>
<accession>A0ACA9QSV4</accession>
<gene>
    <name evidence="1" type="ORF">RPERSI_LOCUS15503</name>
</gene>